<sequence length="60" mass="7140">YFDDELSEEEEVDFMCGMYYTDNNKISWWPRPQAWAASGLNVGFWSTQCGDQFQKYLNNI</sequence>
<organism evidence="1 2">
    <name type="scientific">Suillus plorans</name>
    <dbReference type="NCBI Taxonomy" id="116603"/>
    <lineage>
        <taxon>Eukaryota</taxon>
        <taxon>Fungi</taxon>
        <taxon>Dikarya</taxon>
        <taxon>Basidiomycota</taxon>
        <taxon>Agaricomycotina</taxon>
        <taxon>Agaricomycetes</taxon>
        <taxon>Agaricomycetidae</taxon>
        <taxon>Boletales</taxon>
        <taxon>Suillineae</taxon>
        <taxon>Suillaceae</taxon>
        <taxon>Suillus</taxon>
    </lineage>
</organism>
<protein>
    <submittedName>
        <fullName evidence="1">Uncharacterized protein</fullName>
    </submittedName>
</protein>
<name>A0A9P7ACW8_9AGAM</name>
<dbReference type="OrthoDB" id="3270336at2759"/>
<dbReference type="GeneID" id="64592542"/>
<reference evidence="1" key="1">
    <citation type="journal article" date="2020" name="New Phytol.">
        <title>Comparative genomics reveals dynamic genome evolution in host specialist ectomycorrhizal fungi.</title>
        <authorList>
            <person name="Lofgren L.A."/>
            <person name="Nguyen N.H."/>
            <person name="Vilgalys R."/>
            <person name="Ruytinx J."/>
            <person name="Liao H.L."/>
            <person name="Branco S."/>
            <person name="Kuo A."/>
            <person name="LaButti K."/>
            <person name="Lipzen A."/>
            <person name="Andreopoulos W."/>
            <person name="Pangilinan J."/>
            <person name="Riley R."/>
            <person name="Hundley H."/>
            <person name="Na H."/>
            <person name="Barry K."/>
            <person name="Grigoriev I.V."/>
            <person name="Stajich J.E."/>
            <person name="Kennedy P.G."/>
        </authorList>
    </citation>
    <scope>NUCLEOTIDE SEQUENCE</scope>
    <source>
        <strain evidence="1">S12</strain>
    </source>
</reference>
<dbReference type="Proteomes" id="UP000719766">
    <property type="component" value="Unassembled WGS sequence"/>
</dbReference>
<keyword evidence="2" id="KW-1185">Reference proteome</keyword>
<accession>A0A9P7ACW8</accession>
<dbReference type="EMBL" id="JABBWE010000095">
    <property type="protein sequence ID" value="KAG1786275.1"/>
    <property type="molecule type" value="Genomic_DNA"/>
</dbReference>
<evidence type="ECO:0000313" key="1">
    <source>
        <dbReference type="EMBL" id="KAG1786275.1"/>
    </source>
</evidence>
<dbReference type="RefSeq" id="XP_041153736.1">
    <property type="nucleotide sequence ID" value="XM_041298778.1"/>
</dbReference>
<evidence type="ECO:0000313" key="2">
    <source>
        <dbReference type="Proteomes" id="UP000719766"/>
    </source>
</evidence>
<feature type="non-terminal residue" evidence="1">
    <location>
        <position position="60"/>
    </location>
</feature>
<gene>
    <name evidence="1" type="ORF">HD556DRAFT_1248514</name>
</gene>
<dbReference type="AlphaFoldDB" id="A0A9P7ACW8"/>
<comment type="caution">
    <text evidence="1">The sequence shown here is derived from an EMBL/GenBank/DDBJ whole genome shotgun (WGS) entry which is preliminary data.</text>
</comment>
<proteinExistence type="predicted"/>